<dbReference type="RefSeq" id="WP_090552445.1">
    <property type="nucleotide sequence ID" value="NZ_FNSR01000003.1"/>
</dbReference>
<feature type="region of interest" description="Disordered" evidence="1">
    <location>
        <begin position="1"/>
        <end position="56"/>
    </location>
</feature>
<reference evidence="4" key="1">
    <citation type="submission" date="2016-10" db="EMBL/GenBank/DDBJ databases">
        <authorList>
            <person name="Varghese N."/>
            <person name="Submissions S."/>
        </authorList>
    </citation>
    <scope>NUCLEOTIDE SEQUENCE [LARGE SCALE GENOMIC DNA]</scope>
    <source>
        <strain evidence="4">LMG 26416</strain>
    </source>
</reference>
<dbReference type="STRING" id="416943.SAMN05445871_5931"/>
<dbReference type="InterPro" id="IPR011992">
    <property type="entry name" value="EF-hand-dom_pair"/>
</dbReference>
<name>A0A1H7FK76_9BURK</name>
<keyword evidence="4" id="KW-1185">Reference proteome</keyword>
<dbReference type="Proteomes" id="UP000199120">
    <property type="component" value="Unassembled WGS sequence"/>
</dbReference>
<dbReference type="SUPFAM" id="SSF47473">
    <property type="entry name" value="EF-hand"/>
    <property type="match status" value="1"/>
</dbReference>
<evidence type="ECO:0000313" key="4">
    <source>
        <dbReference type="Proteomes" id="UP000199120"/>
    </source>
</evidence>
<feature type="domain" description="EF-hand" evidence="2">
    <location>
        <begin position="139"/>
        <end position="174"/>
    </location>
</feature>
<dbReference type="EMBL" id="FOAJ01000001">
    <property type="protein sequence ID" value="SEK24832.1"/>
    <property type="molecule type" value="Genomic_DNA"/>
</dbReference>
<evidence type="ECO:0000313" key="3">
    <source>
        <dbReference type="EMBL" id="SEK24832.1"/>
    </source>
</evidence>
<sequence length="217" mass="22001">MSISSINAGGYNTSDANAQNQAARNTPNANDSAAVSNSAPGAAAPATPAAAPEPSATVTLSANAQALATLASHGITVEQGSIADLGLPPVSSLKTPEDWQKFGQALASAIPHYPTAPDGTPIGQISEQDFEKVIANFGGTTDQADALFQQLDSDASDSVSHSELLDALANTRDPSSAAGSALLTVMDQNQDGAVDEQEFVKLETALVEAEKAPKQAS</sequence>
<dbReference type="AlphaFoldDB" id="A0A1H7FK76"/>
<dbReference type="Gene3D" id="1.10.238.10">
    <property type="entry name" value="EF-hand"/>
    <property type="match status" value="1"/>
</dbReference>
<protein>
    <submittedName>
        <fullName evidence="3">EF-hand domain pair</fullName>
    </submittedName>
</protein>
<evidence type="ECO:0000256" key="1">
    <source>
        <dbReference type="SAM" id="MobiDB-lite"/>
    </source>
</evidence>
<dbReference type="GO" id="GO:0005509">
    <property type="term" value="F:calcium ion binding"/>
    <property type="evidence" value="ECO:0007669"/>
    <property type="project" value="InterPro"/>
</dbReference>
<evidence type="ECO:0000259" key="2">
    <source>
        <dbReference type="PROSITE" id="PS50222"/>
    </source>
</evidence>
<dbReference type="InterPro" id="IPR002048">
    <property type="entry name" value="EF_hand_dom"/>
</dbReference>
<gene>
    <name evidence="3" type="ORF">SAMN05192542_101313</name>
</gene>
<proteinExistence type="predicted"/>
<organism evidence="3 4">
    <name type="scientific">Paraburkholderia caballeronis</name>
    <dbReference type="NCBI Taxonomy" id="416943"/>
    <lineage>
        <taxon>Bacteria</taxon>
        <taxon>Pseudomonadati</taxon>
        <taxon>Pseudomonadota</taxon>
        <taxon>Betaproteobacteria</taxon>
        <taxon>Burkholderiales</taxon>
        <taxon>Burkholderiaceae</taxon>
        <taxon>Paraburkholderia</taxon>
    </lineage>
</organism>
<dbReference type="InterPro" id="IPR018247">
    <property type="entry name" value="EF_Hand_1_Ca_BS"/>
</dbReference>
<feature type="compositionally biased region" description="Polar residues" evidence="1">
    <location>
        <begin position="1"/>
        <end position="27"/>
    </location>
</feature>
<feature type="compositionally biased region" description="Low complexity" evidence="1">
    <location>
        <begin position="28"/>
        <end position="56"/>
    </location>
</feature>
<dbReference type="PROSITE" id="PS00018">
    <property type="entry name" value="EF_HAND_1"/>
    <property type="match status" value="2"/>
</dbReference>
<dbReference type="PROSITE" id="PS50222">
    <property type="entry name" value="EF_HAND_2"/>
    <property type="match status" value="1"/>
</dbReference>
<accession>A0A1H7FK76</accession>